<dbReference type="InParanoid" id="A0A0C3G4D3"/>
<sequence length="86" mass="9830">MPYINGYFIMDDSYYTDSDFYILTYDTLQTTPSTHIHPDSSAAQLSLTLNELTLVLQEQRSTYPTHHMSQPPSDYAPYVHPQLVAA</sequence>
<accession>A0A0C3G4D3</accession>
<gene>
    <name evidence="1" type="ORF">PILCRDRAFT_4561</name>
</gene>
<dbReference type="EMBL" id="KN832981">
    <property type="protein sequence ID" value="KIM86659.1"/>
    <property type="molecule type" value="Genomic_DNA"/>
</dbReference>
<dbReference type="Proteomes" id="UP000054166">
    <property type="component" value="Unassembled WGS sequence"/>
</dbReference>
<reference evidence="2" key="2">
    <citation type="submission" date="2015-01" db="EMBL/GenBank/DDBJ databases">
        <title>Evolutionary Origins and Diversification of the Mycorrhizal Mutualists.</title>
        <authorList>
            <consortium name="DOE Joint Genome Institute"/>
            <consortium name="Mycorrhizal Genomics Consortium"/>
            <person name="Kohler A."/>
            <person name="Kuo A."/>
            <person name="Nagy L.G."/>
            <person name="Floudas D."/>
            <person name="Copeland A."/>
            <person name="Barry K.W."/>
            <person name="Cichocki N."/>
            <person name="Veneault-Fourrey C."/>
            <person name="LaButti K."/>
            <person name="Lindquist E.A."/>
            <person name="Lipzen A."/>
            <person name="Lundell T."/>
            <person name="Morin E."/>
            <person name="Murat C."/>
            <person name="Riley R."/>
            <person name="Ohm R."/>
            <person name="Sun H."/>
            <person name="Tunlid A."/>
            <person name="Henrissat B."/>
            <person name="Grigoriev I.V."/>
            <person name="Hibbett D.S."/>
            <person name="Martin F."/>
        </authorList>
    </citation>
    <scope>NUCLEOTIDE SEQUENCE [LARGE SCALE GENOMIC DNA]</scope>
    <source>
        <strain evidence="2">F 1598</strain>
    </source>
</reference>
<dbReference type="HOGENOM" id="CLU_2498650_0_0_1"/>
<name>A0A0C3G4D3_PILCF</name>
<protein>
    <submittedName>
        <fullName evidence="1">Uncharacterized protein</fullName>
    </submittedName>
</protein>
<keyword evidence="2" id="KW-1185">Reference proteome</keyword>
<proteinExistence type="predicted"/>
<dbReference type="AlphaFoldDB" id="A0A0C3G4D3"/>
<evidence type="ECO:0000313" key="2">
    <source>
        <dbReference type="Proteomes" id="UP000054166"/>
    </source>
</evidence>
<organism evidence="1 2">
    <name type="scientific">Piloderma croceum (strain F 1598)</name>
    <dbReference type="NCBI Taxonomy" id="765440"/>
    <lineage>
        <taxon>Eukaryota</taxon>
        <taxon>Fungi</taxon>
        <taxon>Dikarya</taxon>
        <taxon>Basidiomycota</taxon>
        <taxon>Agaricomycotina</taxon>
        <taxon>Agaricomycetes</taxon>
        <taxon>Agaricomycetidae</taxon>
        <taxon>Atheliales</taxon>
        <taxon>Atheliaceae</taxon>
        <taxon>Piloderma</taxon>
    </lineage>
</organism>
<reference evidence="1 2" key="1">
    <citation type="submission" date="2014-04" db="EMBL/GenBank/DDBJ databases">
        <authorList>
            <consortium name="DOE Joint Genome Institute"/>
            <person name="Kuo A."/>
            <person name="Tarkka M."/>
            <person name="Buscot F."/>
            <person name="Kohler A."/>
            <person name="Nagy L.G."/>
            <person name="Floudas D."/>
            <person name="Copeland A."/>
            <person name="Barry K.W."/>
            <person name="Cichocki N."/>
            <person name="Veneault-Fourrey C."/>
            <person name="LaButti K."/>
            <person name="Lindquist E.A."/>
            <person name="Lipzen A."/>
            <person name="Lundell T."/>
            <person name="Morin E."/>
            <person name="Murat C."/>
            <person name="Sun H."/>
            <person name="Tunlid A."/>
            <person name="Henrissat B."/>
            <person name="Grigoriev I.V."/>
            <person name="Hibbett D.S."/>
            <person name="Martin F."/>
            <person name="Nordberg H.P."/>
            <person name="Cantor M.N."/>
            <person name="Hua S.X."/>
        </authorList>
    </citation>
    <scope>NUCLEOTIDE SEQUENCE [LARGE SCALE GENOMIC DNA]</scope>
    <source>
        <strain evidence="1 2">F 1598</strain>
    </source>
</reference>
<evidence type="ECO:0000313" key="1">
    <source>
        <dbReference type="EMBL" id="KIM86659.1"/>
    </source>
</evidence>